<comment type="similarity">
    <text evidence="1">Belongs to the THADA family.</text>
</comment>
<dbReference type="Pfam" id="PF25151">
    <property type="entry name" value="TPR_Trm732_C"/>
    <property type="match status" value="1"/>
</dbReference>
<evidence type="ECO:0000256" key="1">
    <source>
        <dbReference type="ARBA" id="ARBA00010409"/>
    </source>
</evidence>
<dbReference type="Pfam" id="PF10350">
    <property type="entry name" value="DUF2428"/>
    <property type="match status" value="1"/>
</dbReference>
<keyword evidence="2" id="KW-0819">tRNA processing</keyword>
<keyword evidence="9" id="KW-1185">Reference proteome</keyword>
<dbReference type="InterPro" id="IPR021133">
    <property type="entry name" value="HEAT_type_2"/>
</dbReference>
<name>A0A1B0CAQ0_LUTLO</name>
<dbReference type="InterPro" id="IPR051954">
    <property type="entry name" value="tRNA_methyltransferase_THADA"/>
</dbReference>
<evidence type="ECO:0000256" key="4">
    <source>
        <dbReference type="PROSITE-ProRule" id="PRU00103"/>
    </source>
</evidence>
<dbReference type="VEuPathDB" id="VectorBase:LLONM1_011137"/>
<evidence type="ECO:0000313" key="8">
    <source>
        <dbReference type="EnsemblMetazoa" id="LLOJ001112-PA"/>
    </source>
</evidence>
<dbReference type="SUPFAM" id="SSF48371">
    <property type="entry name" value="ARM repeat"/>
    <property type="match status" value="1"/>
</dbReference>
<dbReference type="EMBL" id="AJWK01004153">
    <property type="status" value="NOT_ANNOTATED_CDS"/>
    <property type="molecule type" value="Genomic_DNA"/>
</dbReference>
<feature type="domain" description="DUF2428" evidence="6">
    <location>
        <begin position="848"/>
        <end position="1083"/>
    </location>
</feature>
<feature type="domain" description="tRNA (32-2'-O)-methyltransferase regulator THADA-like C-terminal TPR repeats region" evidence="7">
    <location>
        <begin position="1085"/>
        <end position="1242"/>
    </location>
</feature>
<evidence type="ECO:0000259" key="6">
    <source>
        <dbReference type="Pfam" id="PF10350"/>
    </source>
</evidence>
<feature type="repeat" description="HEAT" evidence="4">
    <location>
        <begin position="1538"/>
        <end position="1576"/>
    </location>
</feature>
<evidence type="ECO:0000313" key="9">
    <source>
        <dbReference type="Proteomes" id="UP000092461"/>
    </source>
</evidence>
<dbReference type="PROSITE" id="PS50077">
    <property type="entry name" value="HEAT_REPEAT"/>
    <property type="match status" value="1"/>
</dbReference>
<dbReference type="EnsemblMetazoa" id="LLOJ001112-RA">
    <property type="protein sequence ID" value="LLOJ001112-PA"/>
    <property type="gene ID" value="LLOJ001112"/>
</dbReference>
<feature type="region of interest" description="Disordered" evidence="5">
    <location>
        <begin position="1623"/>
        <end position="1643"/>
    </location>
</feature>
<dbReference type="PANTHER" id="PTHR14387:SF7">
    <property type="entry name" value="THYROID ADENOMA-ASSOCIATED PROTEIN"/>
    <property type="match status" value="1"/>
</dbReference>
<dbReference type="InterPro" id="IPR016024">
    <property type="entry name" value="ARM-type_fold"/>
</dbReference>
<dbReference type="GO" id="GO:0030488">
    <property type="term" value="P:tRNA methylation"/>
    <property type="evidence" value="ECO:0007669"/>
    <property type="project" value="TreeGrafter"/>
</dbReference>
<dbReference type="InterPro" id="IPR019442">
    <property type="entry name" value="THADA/TRM732_DUF2428"/>
</dbReference>
<protein>
    <recommendedName>
        <fullName evidence="3">tRNA (32-2'-O)-methyltransferase regulator THADA</fullName>
    </recommendedName>
</protein>
<reference evidence="8" key="1">
    <citation type="submission" date="2020-05" db="UniProtKB">
        <authorList>
            <consortium name="EnsemblMetazoa"/>
        </authorList>
    </citation>
    <scope>IDENTIFICATION</scope>
    <source>
        <strain evidence="8">Jacobina</strain>
    </source>
</reference>
<dbReference type="PANTHER" id="PTHR14387">
    <property type="entry name" value="THADA/DEATH RECEPTOR INTERACTING PROTEIN"/>
    <property type="match status" value="1"/>
</dbReference>
<sequence>MIKGYRQRYYNDESIHSPRIPLPEAYQSAGSIRLKGNLEFLEKCLDDLSAAEKEVAQLDILNEFLDKFTRAEKCPDRRRIVYRFVFEWRIRTYDHVISYYFKELLQLLLKKDPAVLKDAVGDVLETVFCEYQQHYDSLECKSNLARKIAGFFDDFAYTAEAVEIRWKNIFSILTEFMEISRSLSAEVDETLAEKFLFNSTSGINSVLYRFDEKISRDSCREKLESLLPNLSHYLPNARLNREIRNFCGNSVIAILKKLDKLMDLIEAIEAGTVGCTDDVIMLYFEGMFRNPLRIIQGRENMCRILRICAKIIYERLYDDFWGDSLKTHFVMAIVMPMCHIIREDLSEVRDWKEEEVQDLLTCLEIFFTLCQKTTSEHYFMQSLKDILYFCMNQTEDAFGSFEERIFLSTCSADCSPKWRGRLLLVLCEVYSSSEVLQRLPDMIIILRDDMRSNKICDLTCHGDSCSHQNPSIQALVELCKTTTDLKDQYDLFLKPLLCECQAHPHGGWFRKQVKSLLRELVSWRSDVTLYIIQDTEKIPIEMILYAQNCMKKYPQNFPRAPVLRELLKKGLVTFEEDTRVAAAKVFAEISGDLQNLDLFLDLLRFGIVLQHKPHENKINWLGLLTSAVSVKNRDAQELSIIADFVEQFREILFQHFYAGGSFPRQRYALKILKDTWGIFSKHPWELRHLDGVFSCFDSPYEFVKRLTVDCLKKFPEPLLIEWIELRFGKSGEIQQKLKDLMTSAKPSDSLEAAYLLILFSSVAPTVFPNALKDDGTSNIDILTALEWCHQILQEGIVDAKKSILKASASNPLYGTILCIRYLLDDLPRSNFKSIPQFSIKETPRWKSFYEKVLLLCNEASQIVAPIVNNSSPEGFFPEDSELLESTDERVTPQMVLLCGWRTIKEVTLLLGEICEKTPISTNLITNEEIIQIGENFIEILLESKHRGAFEVSAVGFSKLCMRLRLSECPELNKLPKEWLEELLNAVLCPEERKTSAKYVKLCVTRRSAGLPFIIQSIITSYDPLLLDYAINRLHKESKKNTEGRVHSMNILRYIFRCSALKTINYVKDGIKVAIESFGSAAWTERNSATLLFSALIVRMFGVCRAKGATEELPFVNTWIFNEFFEDAPMLYDFMYNELKEGSEQLVKVGSAPQLYPIFLLLERLPTLNGHYGPKWDSGEYVREIERISARCHDLRIRVLAVKALITIIHPTEYEKRIEWLLRKEIPQNSNDLHSRILQIREIFRKFAKKDTFIVRKYLNSFVELYKLHSDDCLLIGKLFMEILAKYLPKDHEEQKSILSTSSHAYLMDFSDQMQKLLEAERTVLGRTAVQSSYLILKLTLAMDAESIGNVLMESLRQMQNTLLDPTHITALNVILLLNGDEKHEIPEEILNEIPDNEIEFVSSLNEEQREDLKRIFYTSEENLFESLTRCDNSLISCRAYLCMPLAEINLRNCTIEEINETLTNDQVSTEEKICAIRKVLVCSSKIEDIFALDVESLVGFCSNEMNDFTRLNIALLVEKILRICSNNTRYERDFHLQLLRVIMQLLRDDEPDVRRIVCRAIWYFSKTLRSTCSNEFLSSTDELPLVLLHPKGVVYLPEDLVLPLQIPLACVRMLHRVLTHGTHTDTPLDSPLRGGNGGGGVSSSGCPELLLEVSPTAPFMPCSANSNQLLPDGVEIRRGDLDFEPLISPRESRRGNEIRNFGVGGSGVSGPGVPQYSSRQLGLIGVVERGLSTGHIRNSM</sequence>
<evidence type="ECO:0000256" key="3">
    <source>
        <dbReference type="ARBA" id="ARBA00035698"/>
    </source>
</evidence>
<organism evidence="8 9">
    <name type="scientific">Lutzomyia longipalpis</name>
    <name type="common">Sand fly</name>
    <dbReference type="NCBI Taxonomy" id="7200"/>
    <lineage>
        <taxon>Eukaryota</taxon>
        <taxon>Metazoa</taxon>
        <taxon>Ecdysozoa</taxon>
        <taxon>Arthropoda</taxon>
        <taxon>Hexapoda</taxon>
        <taxon>Insecta</taxon>
        <taxon>Pterygota</taxon>
        <taxon>Neoptera</taxon>
        <taxon>Endopterygota</taxon>
        <taxon>Diptera</taxon>
        <taxon>Nematocera</taxon>
        <taxon>Psychodoidea</taxon>
        <taxon>Psychodidae</taxon>
        <taxon>Lutzomyia</taxon>
        <taxon>Lutzomyia</taxon>
    </lineage>
</organism>
<proteinExistence type="inferred from homology"/>
<dbReference type="InterPro" id="IPR056842">
    <property type="entry name" value="THADA-like_TPR_C"/>
</dbReference>
<evidence type="ECO:0000256" key="2">
    <source>
        <dbReference type="ARBA" id="ARBA00022694"/>
    </source>
</evidence>
<dbReference type="Proteomes" id="UP000092461">
    <property type="component" value="Unassembled WGS sequence"/>
</dbReference>
<dbReference type="GO" id="GO:0005829">
    <property type="term" value="C:cytosol"/>
    <property type="evidence" value="ECO:0007669"/>
    <property type="project" value="TreeGrafter"/>
</dbReference>
<dbReference type="VEuPathDB" id="VectorBase:LLOJ001112"/>
<evidence type="ECO:0000259" key="7">
    <source>
        <dbReference type="Pfam" id="PF25151"/>
    </source>
</evidence>
<evidence type="ECO:0000256" key="5">
    <source>
        <dbReference type="SAM" id="MobiDB-lite"/>
    </source>
</evidence>
<accession>A0A1B0CAQ0</accession>